<dbReference type="Pfam" id="PF00496">
    <property type="entry name" value="SBP_bac_5"/>
    <property type="match status" value="1"/>
</dbReference>
<reference evidence="3" key="1">
    <citation type="submission" date="2019-03" db="EMBL/GenBank/DDBJ databases">
        <title>Lake Tanganyika Metagenome-Assembled Genomes (MAGs).</title>
        <authorList>
            <person name="Tran P."/>
        </authorList>
    </citation>
    <scope>NUCLEOTIDE SEQUENCE</scope>
    <source>
        <strain evidence="3">K_DeepCast_65m_m2_066</strain>
    </source>
</reference>
<dbReference type="Gene3D" id="3.40.190.10">
    <property type="entry name" value="Periplasmic binding protein-like II"/>
    <property type="match status" value="1"/>
</dbReference>
<dbReference type="AlphaFoldDB" id="A0A937W497"/>
<dbReference type="Proteomes" id="UP000712673">
    <property type="component" value="Unassembled WGS sequence"/>
</dbReference>
<feature type="compositionally biased region" description="Low complexity" evidence="1">
    <location>
        <begin position="163"/>
        <end position="181"/>
    </location>
</feature>
<protein>
    <recommendedName>
        <fullName evidence="2">Solute-binding protein family 5 domain-containing protein</fullName>
    </recommendedName>
</protein>
<organism evidence="3 4">
    <name type="scientific">Tectimicrobiota bacterium</name>
    <dbReference type="NCBI Taxonomy" id="2528274"/>
    <lineage>
        <taxon>Bacteria</taxon>
        <taxon>Pseudomonadati</taxon>
        <taxon>Nitrospinota/Tectimicrobiota group</taxon>
        <taxon>Candidatus Tectimicrobiota</taxon>
    </lineage>
</organism>
<evidence type="ECO:0000256" key="1">
    <source>
        <dbReference type="SAM" id="MobiDB-lite"/>
    </source>
</evidence>
<dbReference type="InterPro" id="IPR000914">
    <property type="entry name" value="SBP_5_dom"/>
</dbReference>
<name>A0A937W497_UNCTE</name>
<evidence type="ECO:0000259" key="2">
    <source>
        <dbReference type="Pfam" id="PF00496"/>
    </source>
</evidence>
<proteinExistence type="predicted"/>
<accession>A0A937W497</accession>
<comment type="caution">
    <text evidence="3">The sequence shown here is derived from an EMBL/GenBank/DDBJ whole genome shotgun (WGS) entry which is preliminary data.</text>
</comment>
<dbReference type="SUPFAM" id="SSF53850">
    <property type="entry name" value="Periplasmic binding protein-like II"/>
    <property type="match status" value="1"/>
</dbReference>
<evidence type="ECO:0000313" key="4">
    <source>
        <dbReference type="Proteomes" id="UP000712673"/>
    </source>
</evidence>
<feature type="region of interest" description="Disordered" evidence="1">
    <location>
        <begin position="151"/>
        <end position="208"/>
    </location>
</feature>
<feature type="non-terminal residue" evidence="3">
    <location>
        <position position="1"/>
    </location>
</feature>
<feature type="domain" description="Solute-binding protein family 5" evidence="2">
    <location>
        <begin position="15"/>
        <end position="97"/>
    </location>
</feature>
<dbReference type="EMBL" id="VGLS01000884">
    <property type="protein sequence ID" value="MBM3226367.1"/>
    <property type="molecule type" value="Genomic_DNA"/>
</dbReference>
<sequence length="208" mass="22195">KTPCLDTLFYYSSAADLIIFSKAQWDKDGEMSYESKPAGTGPYLFKERQLGRYFLYERAPTPHWKHGTVDWKELQMTSTLEEPTRQAQLLAGETHLTEVKNRARPMYVHGGLDHGIGHLIELTSELRLGSRPKRHGNRGATSSSFALHCSQGRDCGTGGRSGDGNPSGPSGQGQAPGALGAESTGCPAGPVGPARSAGGLPTASRQGA</sequence>
<gene>
    <name evidence="3" type="ORF">FJZ47_21600</name>
</gene>
<evidence type="ECO:0000313" key="3">
    <source>
        <dbReference type="EMBL" id="MBM3226367.1"/>
    </source>
</evidence>